<reference evidence="1" key="1">
    <citation type="submission" date="2023-03" db="EMBL/GenBank/DDBJ databases">
        <title>Massive genome expansion in bonnet fungi (Mycena s.s.) driven by repeated elements and novel gene families across ecological guilds.</title>
        <authorList>
            <consortium name="Lawrence Berkeley National Laboratory"/>
            <person name="Harder C.B."/>
            <person name="Miyauchi S."/>
            <person name="Viragh M."/>
            <person name="Kuo A."/>
            <person name="Thoen E."/>
            <person name="Andreopoulos B."/>
            <person name="Lu D."/>
            <person name="Skrede I."/>
            <person name="Drula E."/>
            <person name="Henrissat B."/>
            <person name="Morin E."/>
            <person name="Kohler A."/>
            <person name="Barry K."/>
            <person name="LaButti K."/>
            <person name="Morin E."/>
            <person name="Salamov A."/>
            <person name="Lipzen A."/>
            <person name="Mereny Z."/>
            <person name="Hegedus B."/>
            <person name="Baldrian P."/>
            <person name="Stursova M."/>
            <person name="Weitz H."/>
            <person name="Taylor A."/>
            <person name="Grigoriev I.V."/>
            <person name="Nagy L.G."/>
            <person name="Martin F."/>
            <person name="Kauserud H."/>
        </authorList>
    </citation>
    <scope>NUCLEOTIDE SEQUENCE</scope>
    <source>
        <strain evidence="1">CBHHK188m</strain>
    </source>
</reference>
<keyword evidence="2" id="KW-1185">Reference proteome</keyword>
<dbReference type="EMBL" id="JARJLG010000296">
    <property type="protein sequence ID" value="KAJ7719094.1"/>
    <property type="molecule type" value="Genomic_DNA"/>
</dbReference>
<dbReference type="InterPro" id="IPR032675">
    <property type="entry name" value="LRR_dom_sf"/>
</dbReference>
<accession>A0AAD7HFG6</accession>
<comment type="caution">
    <text evidence="1">The sequence shown here is derived from an EMBL/GenBank/DDBJ whole genome shotgun (WGS) entry which is preliminary data.</text>
</comment>
<proteinExistence type="predicted"/>
<dbReference type="Gene3D" id="3.80.10.10">
    <property type="entry name" value="Ribonuclease Inhibitor"/>
    <property type="match status" value="1"/>
</dbReference>
<name>A0AAD7HFG6_9AGAR</name>
<protein>
    <recommendedName>
        <fullName evidence="3">F-box domain-containing protein</fullName>
    </recommendedName>
</protein>
<sequence length="484" mass="54095">MSLVGNIPELRQLIFSMAEKGDLAACAQVCTTWTKDALDIVWRELPSPLPIIRLVDEGSLSPTMTWQQGVPRATISPPVDWTRFRSFTIRIRKIHFPNSALVYALQKLTLVKALCPDLPLLPNLEETEVHASSDITWVPLVAMFLHSGVRRLVIHPSDGPSFFTYPNFFREVLLRAPSLESLEIKESSLLTFGRDWRPEDPVILAQYASQFPTLIRFAAPAVVLARLQNTPISLPKLRVLIETNALRPKVFIDHFRTHWPTPIARIRHLAISVTLTCASQLIAANPMSSLRILYLETFMSQPEQSHMQEFFRTLGNQCPGLEELTLMWLGLSWITTSTDNGEMDISVFEPLVDCTSLAVLDISAACALIFDEDGAERLAIILSNLRICRLTFIPFYGPIAEAHTLPSLAALLPFAFNCLRLEELSLVIDPTVPDTRDDLLGFSPVFRKLSIGHYVGGQGWASSAVAGFLAAVSSMEESGRDYRW</sequence>
<evidence type="ECO:0000313" key="2">
    <source>
        <dbReference type="Proteomes" id="UP001215280"/>
    </source>
</evidence>
<evidence type="ECO:0008006" key="3">
    <source>
        <dbReference type="Google" id="ProtNLM"/>
    </source>
</evidence>
<organism evidence="1 2">
    <name type="scientific">Mycena maculata</name>
    <dbReference type="NCBI Taxonomy" id="230809"/>
    <lineage>
        <taxon>Eukaryota</taxon>
        <taxon>Fungi</taxon>
        <taxon>Dikarya</taxon>
        <taxon>Basidiomycota</taxon>
        <taxon>Agaricomycotina</taxon>
        <taxon>Agaricomycetes</taxon>
        <taxon>Agaricomycetidae</taxon>
        <taxon>Agaricales</taxon>
        <taxon>Marasmiineae</taxon>
        <taxon>Mycenaceae</taxon>
        <taxon>Mycena</taxon>
    </lineage>
</organism>
<gene>
    <name evidence="1" type="ORF">DFH07DRAFT_947188</name>
</gene>
<evidence type="ECO:0000313" key="1">
    <source>
        <dbReference type="EMBL" id="KAJ7719094.1"/>
    </source>
</evidence>
<dbReference type="Proteomes" id="UP001215280">
    <property type="component" value="Unassembled WGS sequence"/>
</dbReference>
<dbReference type="AlphaFoldDB" id="A0AAD7HFG6"/>
<dbReference type="SUPFAM" id="SSF52047">
    <property type="entry name" value="RNI-like"/>
    <property type="match status" value="2"/>
</dbReference>